<protein>
    <recommendedName>
        <fullName evidence="2">UspA domain-containing protein</fullName>
    </recommendedName>
</protein>
<dbReference type="AlphaFoldDB" id="A0A919DNZ1"/>
<dbReference type="EMBL" id="BNBC01000004">
    <property type="protein sequence ID" value="GHE61725.1"/>
    <property type="molecule type" value="Genomic_DNA"/>
</dbReference>
<evidence type="ECO:0000313" key="3">
    <source>
        <dbReference type="EMBL" id="GHE61725.1"/>
    </source>
</evidence>
<comment type="similarity">
    <text evidence="1">Belongs to the universal stress protein A family.</text>
</comment>
<dbReference type="CDD" id="cd00293">
    <property type="entry name" value="USP-like"/>
    <property type="match status" value="1"/>
</dbReference>
<dbReference type="Pfam" id="PF00582">
    <property type="entry name" value="Usp"/>
    <property type="match status" value="1"/>
</dbReference>
<comment type="caution">
    <text evidence="3">The sequence shown here is derived from an EMBL/GenBank/DDBJ whole genome shotgun (WGS) entry which is preliminary data.</text>
</comment>
<evidence type="ECO:0000256" key="1">
    <source>
        <dbReference type="ARBA" id="ARBA00008791"/>
    </source>
</evidence>
<dbReference type="PRINTS" id="PR01438">
    <property type="entry name" value="UNVRSLSTRESS"/>
</dbReference>
<feature type="domain" description="UspA" evidence="2">
    <location>
        <begin position="11"/>
        <end position="151"/>
    </location>
</feature>
<organism evidence="3 4">
    <name type="scientific">Streptomyces spiralis</name>
    <dbReference type="NCBI Taxonomy" id="66376"/>
    <lineage>
        <taxon>Bacteria</taxon>
        <taxon>Bacillati</taxon>
        <taxon>Actinomycetota</taxon>
        <taxon>Actinomycetes</taxon>
        <taxon>Kitasatosporales</taxon>
        <taxon>Streptomycetaceae</taxon>
        <taxon>Streptomyces</taxon>
    </lineage>
</organism>
<gene>
    <name evidence="3" type="ORF">GCM10014715_14030</name>
</gene>
<dbReference type="Proteomes" id="UP000641386">
    <property type="component" value="Unassembled WGS sequence"/>
</dbReference>
<reference evidence="3" key="2">
    <citation type="submission" date="2020-09" db="EMBL/GenBank/DDBJ databases">
        <authorList>
            <person name="Sun Q."/>
            <person name="Ohkuma M."/>
        </authorList>
    </citation>
    <scope>NUCLEOTIDE SEQUENCE</scope>
    <source>
        <strain evidence="3">JCM 3302</strain>
    </source>
</reference>
<dbReference type="SUPFAM" id="SSF52402">
    <property type="entry name" value="Adenine nucleotide alpha hydrolases-like"/>
    <property type="match status" value="1"/>
</dbReference>
<dbReference type="Gene3D" id="3.40.50.12370">
    <property type="match status" value="1"/>
</dbReference>
<evidence type="ECO:0000259" key="2">
    <source>
        <dbReference type="Pfam" id="PF00582"/>
    </source>
</evidence>
<dbReference type="RefSeq" id="WP_189897534.1">
    <property type="nucleotide sequence ID" value="NZ_BNBC01000004.1"/>
</dbReference>
<dbReference type="InterPro" id="IPR006016">
    <property type="entry name" value="UspA"/>
</dbReference>
<sequence length="171" mass="17941">MSDYRPPSAARVVVGVSGSLGSLTALGQAAREARCRGAELWPVLTWEPPGGDLAARRSPVAAGMVEEWERLASERLVGALREVFGGTDTGISGQALVARGVPGPTLVRFADRENDILVVGAGRRSRLHRALSPSVSRYCLAHAPCPVLAVPPSPLQTALAGLPSRHLPRPS</sequence>
<proteinExistence type="inferred from homology"/>
<keyword evidence="4" id="KW-1185">Reference proteome</keyword>
<evidence type="ECO:0000313" key="4">
    <source>
        <dbReference type="Proteomes" id="UP000641386"/>
    </source>
</evidence>
<accession>A0A919DNZ1</accession>
<name>A0A919DNZ1_9ACTN</name>
<dbReference type="InterPro" id="IPR006015">
    <property type="entry name" value="Universal_stress_UspA"/>
</dbReference>
<reference evidence="3" key="1">
    <citation type="journal article" date="2014" name="Int. J. Syst. Evol. Microbiol.">
        <title>Complete genome sequence of Corynebacterium casei LMG S-19264T (=DSM 44701T), isolated from a smear-ripened cheese.</title>
        <authorList>
            <consortium name="US DOE Joint Genome Institute (JGI-PGF)"/>
            <person name="Walter F."/>
            <person name="Albersmeier A."/>
            <person name="Kalinowski J."/>
            <person name="Ruckert C."/>
        </authorList>
    </citation>
    <scope>NUCLEOTIDE SEQUENCE</scope>
    <source>
        <strain evidence="3">JCM 3302</strain>
    </source>
</reference>